<protein>
    <recommendedName>
        <fullName evidence="2">CDP-glycerol--glycerophosphate glycerophosphotransferase</fullName>
    </recommendedName>
</protein>
<evidence type="ECO:0008006" key="2">
    <source>
        <dbReference type="Google" id="ProtNLM"/>
    </source>
</evidence>
<dbReference type="Gene3D" id="3.40.50.12580">
    <property type="match status" value="1"/>
</dbReference>
<dbReference type="InterPro" id="IPR043148">
    <property type="entry name" value="TagF_C"/>
</dbReference>
<dbReference type="GO" id="GO:0016020">
    <property type="term" value="C:membrane"/>
    <property type="evidence" value="ECO:0007669"/>
    <property type="project" value="InterPro"/>
</dbReference>
<dbReference type="AlphaFoldDB" id="A0AA97AQL8"/>
<gene>
    <name evidence="1" type="ORF">HJG54_13635</name>
</gene>
<dbReference type="EMBL" id="CP053586">
    <property type="protein sequence ID" value="WNZ23793.1"/>
    <property type="molecule type" value="Genomic_DNA"/>
</dbReference>
<sequence length="352" mass="41024">MTTKRIAFYLRSCGNLHYFAAIKPYLNHFVQANHHQVFLAVTQINEDWLQNPEYAGFTHLFTTDCDLDSYDLVVTPSFLRPEERSDRTPAVQIFHGMSDKPFTYERDFSNYLLCLCVGQRQVERLLQTPCNQTMQWTLIGYPKFDHPPTAAPLFENNRKTIIYCPTWRKENISSIEIFLDHADVIEQLTQDYNLIVKPHPNLFNPDRQFYDPSIVDRLQQLQQLPNLKLIRSGNVMPWYAQSDLFIGDISAAGYEWLYYNRPMIFLNPQPGVLQPSTDVASMTYLWQCGEVCHDMRQIKSLVEANLAVDSYQTMRESLLHYSVFNPRDNQATQRGIAAIERLLSRQPSMVHI</sequence>
<dbReference type="Pfam" id="PF04464">
    <property type="entry name" value="Glyphos_transf"/>
    <property type="match status" value="1"/>
</dbReference>
<name>A0AA97AQL8_9CYAN</name>
<dbReference type="GO" id="GO:0047355">
    <property type="term" value="F:CDP-glycerol glycerophosphotransferase activity"/>
    <property type="evidence" value="ECO:0007669"/>
    <property type="project" value="InterPro"/>
</dbReference>
<dbReference type="SUPFAM" id="SSF53756">
    <property type="entry name" value="UDP-Glycosyltransferase/glycogen phosphorylase"/>
    <property type="match status" value="1"/>
</dbReference>
<dbReference type="InterPro" id="IPR007554">
    <property type="entry name" value="Glycerophosphate_synth"/>
</dbReference>
<proteinExistence type="predicted"/>
<organism evidence="1">
    <name type="scientific">Leptolyngbya sp. NK1-12</name>
    <dbReference type="NCBI Taxonomy" id="2547451"/>
    <lineage>
        <taxon>Bacteria</taxon>
        <taxon>Bacillati</taxon>
        <taxon>Cyanobacteriota</taxon>
        <taxon>Cyanophyceae</taxon>
        <taxon>Leptolyngbyales</taxon>
        <taxon>Leptolyngbyaceae</taxon>
        <taxon>Leptolyngbya group</taxon>
        <taxon>Leptolyngbya</taxon>
    </lineage>
</organism>
<reference evidence="1" key="1">
    <citation type="submission" date="2020-05" db="EMBL/GenBank/DDBJ databases">
        <authorList>
            <person name="Zhu T."/>
            <person name="Keshari N."/>
            <person name="Lu X."/>
        </authorList>
    </citation>
    <scope>NUCLEOTIDE SEQUENCE</scope>
    <source>
        <strain evidence="1">NK1-12</strain>
    </source>
</reference>
<accession>A0AA97AQL8</accession>
<evidence type="ECO:0000313" key="1">
    <source>
        <dbReference type="EMBL" id="WNZ23793.1"/>
    </source>
</evidence>
<dbReference type="RefSeq" id="WP_316435539.1">
    <property type="nucleotide sequence ID" value="NZ_CP053586.1"/>
</dbReference>